<accession>A0A853CFI9</accession>
<dbReference type="RefSeq" id="WP_179717946.1">
    <property type="nucleotide sequence ID" value="NZ_JACBZT010000001.1"/>
</dbReference>
<evidence type="ECO:0000313" key="9">
    <source>
        <dbReference type="EMBL" id="NYJ06664.1"/>
    </source>
</evidence>
<dbReference type="GO" id="GO:0006355">
    <property type="term" value="P:regulation of DNA-templated transcription"/>
    <property type="evidence" value="ECO:0007669"/>
    <property type="project" value="InterPro"/>
</dbReference>
<dbReference type="SUPFAM" id="SSF48452">
    <property type="entry name" value="TPR-like"/>
    <property type="match status" value="1"/>
</dbReference>
<dbReference type="GO" id="GO:0000160">
    <property type="term" value="P:phosphorelay signal transduction system"/>
    <property type="evidence" value="ECO:0007669"/>
    <property type="project" value="InterPro"/>
</dbReference>
<dbReference type="InterPro" id="IPR000253">
    <property type="entry name" value="FHA_dom"/>
</dbReference>
<keyword evidence="4 6" id="KW-0238">DNA-binding</keyword>
<feature type="domain" description="FHA" evidence="7">
    <location>
        <begin position="287"/>
        <end position="336"/>
    </location>
</feature>
<dbReference type="SUPFAM" id="SSF46894">
    <property type="entry name" value="C-terminal effector domain of the bipartite response regulators"/>
    <property type="match status" value="1"/>
</dbReference>
<dbReference type="SUPFAM" id="SSF49879">
    <property type="entry name" value="SMAD/FHA domain"/>
    <property type="match status" value="1"/>
</dbReference>
<dbReference type="CDD" id="cd00060">
    <property type="entry name" value="FHA"/>
    <property type="match status" value="1"/>
</dbReference>
<dbReference type="PANTHER" id="PTHR35807:SF1">
    <property type="entry name" value="TRANSCRIPTIONAL REGULATOR REDD"/>
    <property type="match status" value="1"/>
</dbReference>
<dbReference type="InterPro" id="IPR011990">
    <property type="entry name" value="TPR-like_helical_dom_sf"/>
</dbReference>
<dbReference type="Gene3D" id="2.60.200.20">
    <property type="match status" value="1"/>
</dbReference>
<dbReference type="PROSITE" id="PS50006">
    <property type="entry name" value="FHA_DOMAIN"/>
    <property type="match status" value="1"/>
</dbReference>
<dbReference type="SMART" id="SM00862">
    <property type="entry name" value="Trans_reg_C"/>
    <property type="match status" value="1"/>
</dbReference>
<comment type="similarity">
    <text evidence="1">Belongs to the AfsR/DnrI/RedD regulatory family.</text>
</comment>
<evidence type="ECO:0000256" key="4">
    <source>
        <dbReference type="ARBA" id="ARBA00023125"/>
    </source>
</evidence>
<dbReference type="InterPro" id="IPR036388">
    <property type="entry name" value="WH-like_DNA-bd_sf"/>
</dbReference>
<dbReference type="Pfam" id="PF00486">
    <property type="entry name" value="Trans_reg_C"/>
    <property type="match status" value="1"/>
</dbReference>
<protein>
    <submittedName>
        <fullName evidence="9">DNA-binding SARP family transcriptional activator</fullName>
    </submittedName>
</protein>
<keyword evidence="2" id="KW-0597">Phosphoprotein</keyword>
<feature type="domain" description="OmpR/PhoB-type" evidence="8">
    <location>
        <begin position="1"/>
        <end position="100"/>
    </location>
</feature>
<reference evidence="9 10" key="1">
    <citation type="submission" date="2020-07" db="EMBL/GenBank/DDBJ databases">
        <title>Sequencing the genomes of 1000 actinobacteria strains.</title>
        <authorList>
            <person name="Klenk H.-P."/>
        </authorList>
    </citation>
    <scope>NUCLEOTIDE SEQUENCE [LARGE SCALE GENOMIC DNA]</scope>
    <source>
        <strain evidence="9 10">DSM 104001</strain>
    </source>
</reference>
<dbReference type="EMBL" id="JACBZT010000001">
    <property type="protein sequence ID" value="NYJ06664.1"/>
    <property type="molecule type" value="Genomic_DNA"/>
</dbReference>
<evidence type="ECO:0000313" key="10">
    <source>
        <dbReference type="Proteomes" id="UP000541969"/>
    </source>
</evidence>
<evidence type="ECO:0000256" key="3">
    <source>
        <dbReference type="ARBA" id="ARBA00023015"/>
    </source>
</evidence>
<evidence type="ECO:0000256" key="5">
    <source>
        <dbReference type="ARBA" id="ARBA00023163"/>
    </source>
</evidence>
<proteinExistence type="inferred from homology"/>
<evidence type="ECO:0000256" key="2">
    <source>
        <dbReference type="ARBA" id="ARBA00022553"/>
    </source>
</evidence>
<dbReference type="Proteomes" id="UP000541969">
    <property type="component" value="Unassembled WGS sequence"/>
</dbReference>
<dbReference type="InterPro" id="IPR005158">
    <property type="entry name" value="BTAD"/>
</dbReference>
<dbReference type="SMART" id="SM01043">
    <property type="entry name" value="BTAD"/>
    <property type="match status" value="1"/>
</dbReference>
<dbReference type="Pfam" id="PF00498">
    <property type="entry name" value="FHA"/>
    <property type="match status" value="1"/>
</dbReference>
<organism evidence="9 10">
    <name type="scientific">Petropleomorpha daqingensis</name>
    <dbReference type="NCBI Taxonomy" id="2026353"/>
    <lineage>
        <taxon>Bacteria</taxon>
        <taxon>Bacillati</taxon>
        <taxon>Actinomycetota</taxon>
        <taxon>Actinomycetes</taxon>
        <taxon>Geodermatophilales</taxon>
        <taxon>Geodermatophilaceae</taxon>
        <taxon>Petropleomorpha</taxon>
    </lineage>
</organism>
<keyword evidence="3" id="KW-0805">Transcription regulation</keyword>
<dbReference type="Gene3D" id="1.25.40.10">
    <property type="entry name" value="Tetratricopeptide repeat domain"/>
    <property type="match status" value="1"/>
</dbReference>
<evidence type="ECO:0000259" key="7">
    <source>
        <dbReference type="PROSITE" id="PS50006"/>
    </source>
</evidence>
<dbReference type="InterPro" id="IPR016032">
    <property type="entry name" value="Sig_transdc_resp-reg_C-effctor"/>
</dbReference>
<evidence type="ECO:0000256" key="1">
    <source>
        <dbReference type="ARBA" id="ARBA00005820"/>
    </source>
</evidence>
<dbReference type="InterPro" id="IPR008984">
    <property type="entry name" value="SMAD_FHA_dom_sf"/>
</dbReference>
<name>A0A853CFI9_9ACTN</name>
<dbReference type="PANTHER" id="PTHR35807">
    <property type="entry name" value="TRANSCRIPTIONAL REGULATOR REDD-RELATED"/>
    <property type="match status" value="1"/>
</dbReference>
<keyword evidence="5" id="KW-0804">Transcription</keyword>
<keyword evidence="10" id="KW-1185">Reference proteome</keyword>
<feature type="DNA-binding region" description="OmpR/PhoB-type" evidence="6">
    <location>
        <begin position="1"/>
        <end position="100"/>
    </location>
</feature>
<dbReference type="InterPro" id="IPR001867">
    <property type="entry name" value="OmpR/PhoB-type_DNA-bd"/>
</dbReference>
<sequence length="460" mass="48523">MSAPEPPVSCRVLGPLEVHAGGGPLPLGGRKQRLLLAVLLLASGRTVSADRLVDLLWGEEPSDKVRNTLQVNVSTLRKLLLAGETGLTVARREPGYAIDIAPDELDLLRFRAAVDEGRSALRAGRPDAAVTLLDEALALWRGAALADLADEPGLQAELGALEEDRLAAVGTRMEAHLALGRHAEITPELSDLVAAAPLHEHLRALLVLALYRSGRAADALVVLRQGRRVLAEELGADPGPELRDLERAVLASEDLRGVEREGNPFLVFTDGGGAQRVVVLDRARSPVTVGRSPDNAVGLSWDPEVSRAHARLEWCRLGWVLVDASRNGSLVDGKEVRGRRLLRDGAVVTVGTTPLLFRSSGPASAPAAEPDRATVQGSGALLRGLPPVESDVLAAVLAAAPGAFRVGRPEELLAEALALPVEEVDAVLGALCRRLGVRDSGPARVPDLGTRARVLGIVPT</sequence>
<dbReference type="PROSITE" id="PS51755">
    <property type="entry name" value="OMPR_PHOB"/>
    <property type="match status" value="1"/>
</dbReference>
<dbReference type="Gene3D" id="1.10.10.10">
    <property type="entry name" value="Winged helix-like DNA-binding domain superfamily/Winged helix DNA-binding domain"/>
    <property type="match status" value="1"/>
</dbReference>
<gene>
    <name evidence="9" type="ORF">GGQ55_002942</name>
</gene>
<dbReference type="InterPro" id="IPR051677">
    <property type="entry name" value="AfsR-DnrI-RedD_regulator"/>
</dbReference>
<dbReference type="Pfam" id="PF03704">
    <property type="entry name" value="BTAD"/>
    <property type="match status" value="1"/>
</dbReference>
<dbReference type="CDD" id="cd15831">
    <property type="entry name" value="BTAD"/>
    <property type="match status" value="1"/>
</dbReference>
<comment type="caution">
    <text evidence="9">The sequence shown here is derived from an EMBL/GenBank/DDBJ whole genome shotgun (WGS) entry which is preliminary data.</text>
</comment>
<dbReference type="GO" id="GO:0003677">
    <property type="term" value="F:DNA binding"/>
    <property type="evidence" value="ECO:0007669"/>
    <property type="project" value="UniProtKB-UniRule"/>
</dbReference>
<evidence type="ECO:0000259" key="8">
    <source>
        <dbReference type="PROSITE" id="PS51755"/>
    </source>
</evidence>
<dbReference type="AlphaFoldDB" id="A0A853CFI9"/>
<dbReference type="SMART" id="SM00240">
    <property type="entry name" value="FHA"/>
    <property type="match status" value="1"/>
</dbReference>
<evidence type="ECO:0000256" key="6">
    <source>
        <dbReference type="PROSITE-ProRule" id="PRU01091"/>
    </source>
</evidence>